<keyword evidence="12" id="KW-0413">Isomerase</keyword>
<dbReference type="EMBL" id="PXXU01000071">
    <property type="protein sequence ID" value="PSJ16110.1"/>
    <property type="molecule type" value="Genomic_DNA"/>
</dbReference>
<dbReference type="Gene3D" id="1.10.275.40">
    <property type="match status" value="1"/>
</dbReference>
<keyword evidence="4" id="KW-0227">DNA damage</keyword>
<dbReference type="GO" id="GO:0016818">
    <property type="term" value="F:hydrolase activity, acting on acid anhydrides, in phosphorus-containing anhydrides"/>
    <property type="evidence" value="ECO:0007669"/>
    <property type="project" value="InterPro"/>
</dbReference>
<organism evidence="15 16">
    <name type="scientific">Nitrosomonas supralitoralis</name>
    <dbReference type="NCBI Taxonomy" id="2116706"/>
    <lineage>
        <taxon>Bacteria</taxon>
        <taxon>Pseudomonadati</taxon>
        <taxon>Pseudomonadota</taxon>
        <taxon>Betaproteobacteria</taxon>
        <taxon>Nitrosomonadales</taxon>
        <taxon>Nitrosomonadaceae</taxon>
        <taxon>Nitrosomonas</taxon>
    </lineage>
</organism>
<evidence type="ECO:0000256" key="11">
    <source>
        <dbReference type="ARBA" id="ARBA00023204"/>
    </source>
</evidence>
<dbReference type="SUPFAM" id="SSF52540">
    <property type="entry name" value="P-loop containing nucleoside triphosphate hydrolases"/>
    <property type="match status" value="1"/>
</dbReference>
<protein>
    <submittedName>
        <fullName evidence="15">DEAD/DEAH box helicase</fullName>
    </submittedName>
</protein>
<dbReference type="GO" id="GO:0003678">
    <property type="term" value="F:DNA helicase activity"/>
    <property type="evidence" value="ECO:0007669"/>
    <property type="project" value="InterPro"/>
</dbReference>
<dbReference type="SMART" id="SM00488">
    <property type="entry name" value="DEXDc2"/>
    <property type="match status" value="1"/>
</dbReference>
<keyword evidence="10" id="KW-0238">DNA-binding</keyword>
<evidence type="ECO:0000259" key="14">
    <source>
        <dbReference type="PROSITE" id="PS51193"/>
    </source>
</evidence>
<evidence type="ECO:0000313" key="15">
    <source>
        <dbReference type="EMBL" id="PSJ16110.1"/>
    </source>
</evidence>
<evidence type="ECO:0000256" key="9">
    <source>
        <dbReference type="ARBA" id="ARBA00023014"/>
    </source>
</evidence>
<keyword evidence="8" id="KW-0408">Iron</keyword>
<dbReference type="GO" id="GO:0006281">
    <property type="term" value="P:DNA repair"/>
    <property type="evidence" value="ECO:0007669"/>
    <property type="project" value="UniProtKB-KW"/>
</dbReference>
<dbReference type="RefSeq" id="WP_106708144.1">
    <property type="nucleotide sequence ID" value="NZ_PXXU01000071.1"/>
</dbReference>
<dbReference type="InterPro" id="IPR027417">
    <property type="entry name" value="P-loop_NTPase"/>
</dbReference>
<proteinExistence type="inferred from homology"/>
<sequence>MTKKKRIQIAVSKFSLPSPRRGSIDLHSGYGWSTERGNEIHQKLQLKRKNENPSYTSEVYISRQFHWEEYLFEIAGRMDGVYAEPLPIIEEIKTCFNIKNLLKTLNEIGQDHPYILQLRTYGYFYWLENNTIPTLNLHLVASHNNEVINYEVQLDINSFEKWLSCRASELVAEARFRERLINLRQKTGENFKFPYQSARFEQTQLIKKIEEAFLENRPIMAQAPTGLGKTIGSLYPSLKEALSRGQQLVYLTCKNSQHQIVEDAILRLHDQGEDFRSITLAAKNKICLKKEPLCNSDYCEYANDHYTKMAYHKVLEKLNNKRKLTAQEIQKVSKLYYVCPYQVQLELIDQVEVVIGDYNYFFSSNDFFGQQLVYICKHPEKPNLIIDEAHNLPARSREYYSCSLSSYTLKKMFEEVIFLPHKLRSEFETLLNLAILTIEKYGLGNYAHRIVLDLNEFMNVENRIRDFVARFLDSGAQVRLEDVVSRLCINWSEFTNSLELAYNSQNEFFTSYHPNPETIKITCCDASKILLERYNNFKHVVAISATLKPFHYYSQLCGLHKKKPRTEEFNYPFPKANRKIILIPQVSSKYKERAKNYPRIAEAIYKIISLKNGNYIAFFPSFIFLDNVLKYCSIPPHFKILKQKPNMEPEEVNYFFSELRNTIKSHIIFAVQGGIFSEGVDYPGDMIIGAFVVGVPLPSLDIEHEGIREYYQKNFSKGYEYTYIYPAMTKAIQAAGRVIRSENDQGIILLMDDRFMQEDFINPMPKDWFNKHPQELISSSILNDIRGFWSASR</sequence>
<dbReference type="InterPro" id="IPR006555">
    <property type="entry name" value="ATP-dep_Helicase_C"/>
</dbReference>
<evidence type="ECO:0000256" key="8">
    <source>
        <dbReference type="ARBA" id="ARBA00023004"/>
    </source>
</evidence>
<gene>
    <name evidence="15" type="ORF">C7H79_15240</name>
</gene>
<dbReference type="InterPro" id="IPR006554">
    <property type="entry name" value="Helicase-like_DEXD_c2"/>
</dbReference>
<dbReference type="Gene3D" id="3.40.50.300">
    <property type="entry name" value="P-loop containing nucleotide triphosphate hydrolases"/>
    <property type="match status" value="2"/>
</dbReference>
<evidence type="ECO:0000256" key="5">
    <source>
        <dbReference type="ARBA" id="ARBA00022801"/>
    </source>
</evidence>
<dbReference type="AlphaFoldDB" id="A0A2P7NRL7"/>
<keyword evidence="7" id="KW-0067">ATP-binding</keyword>
<evidence type="ECO:0000256" key="1">
    <source>
        <dbReference type="ARBA" id="ARBA00022485"/>
    </source>
</evidence>
<dbReference type="Proteomes" id="UP000241912">
    <property type="component" value="Unassembled WGS sequence"/>
</dbReference>
<evidence type="ECO:0000256" key="4">
    <source>
        <dbReference type="ARBA" id="ARBA00022763"/>
    </source>
</evidence>
<dbReference type="GO" id="GO:0046872">
    <property type="term" value="F:metal ion binding"/>
    <property type="evidence" value="ECO:0007669"/>
    <property type="project" value="UniProtKB-KW"/>
</dbReference>
<dbReference type="SMART" id="SM00487">
    <property type="entry name" value="DEXDc"/>
    <property type="match status" value="1"/>
</dbReference>
<dbReference type="InterPro" id="IPR010614">
    <property type="entry name" value="RAD3-like_helicase_DEAD"/>
</dbReference>
<keyword evidence="3" id="KW-0547">Nucleotide-binding</keyword>
<evidence type="ECO:0000256" key="7">
    <source>
        <dbReference type="ARBA" id="ARBA00022840"/>
    </source>
</evidence>
<keyword evidence="6 15" id="KW-0347">Helicase</keyword>
<evidence type="ECO:0000256" key="12">
    <source>
        <dbReference type="ARBA" id="ARBA00023235"/>
    </source>
</evidence>
<keyword evidence="9" id="KW-0411">Iron-sulfur</keyword>
<dbReference type="GO" id="GO:0051539">
    <property type="term" value="F:4 iron, 4 sulfur cluster binding"/>
    <property type="evidence" value="ECO:0007669"/>
    <property type="project" value="UniProtKB-KW"/>
</dbReference>
<keyword evidence="16" id="KW-1185">Reference proteome</keyword>
<dbReference type="InterPro" id="IPR045028">
    <property type="entry name" value="DinG/Rad3-like"/>
</dbReference>
<evidence type="ECO:0000256" key="3">
    <source>
        <dbReference type="ARBA" id="ARBA00022741"/>
    </source>
</evidence>
<dbReference type="OrthoDB" id="9765586at2"/>
<dbReference type="InterPro" id="IPR014001">
    <property type="entry name" value="Helicase_ATP-bd"/>
</dbReference>
<comment type="caution">
    <text evidence="15">The sequence shown here is derived from an EMBL/GenBank/DDBJ whole genome shotgun (WGS) entry which is preliminary data.</text>
</comment>
<dbReference type="InterPro" id="IPR042493">
    <property type="entry name" value="XPD_DNA_FeS"/>
</dbReference>
<keyword evidence="2" id="KW-0479">Metal-binding</keyword>
<keyword evidence="11" id="KW-0234">DNA repair</keyword>
<accession>A0A2P7NRL7</accession>
<comment type="similarity">
    <text evidence="13">Belongs to the helicase family. DinG subfamily.</text>
</comment>
<dbReference type="GO" id="GO:0003677">
    <property type="term" value="F:DNA binding"/>
    <property type="evidence" value="ECO:0007669"/>
    <property type="project" value="UniProtKB-KW"/>
</dbReference>
<feature type="domain" description="Helicase ATP-binding" evidence="14">
    <location>
        <begin position="188"/>
        <end position="435"/>
    </location>
</feature>
<evidence type="ECO:0000256" key="2">
    <source>
        <dbReference type="ARBA" id="ARBA00022723"/>
    </source>
</evidence>
<dbReference type="GO" id="GO:0005524">
    <property type="term" value="F:ATP binding"/>
    <property type="evidence" value="ECO:0007669"/>
    <property type="project" value="UniProtKB-KW"/>
</dbReference>
<evidence type="ECO:0000256" key="6">
    <source>
        <dbReference type="ARBA" id="ARBA00022806"/>
    </source>
</evidence>
<dbReference type="Pfam" id="PF13307">
    <property type="entry name" value="Helicase_C_2"/>
    <property type="match status" value="1"/>
</dbReference>
<evidence type="ECO:0000256" key="13">
    <source>
        <dbReference type="ARBA" id="ARBA00038058"/>
    </source>
</evidence>
<dbReference type="PROSITE" id="PS51193">
    <property type="entry name" value="HELICASE_ATP_BIND_2"/>
    <property type="match status" value="1"/>
</dbReference>
<name>A0A2P7NRL7_9PROT</name>
<keyword evidence="1" id="KW-0004">4Fe-4S</keyword>
<keyword evidence="5" id="KW-0378">Hydrolase</keyword>
<dbReference type="InterPro" id="IPR014013">
    <property type="entry name" value="Helic_SF1/SF2_ATP-bd_DinG/Rad3"/>
</dbReference>
<evidence type="ECO:0000313" key="16">
    <source>
        <dbReference type="Proteomes" id="UP000241912"/>
    </source>
</evidence>
<dbReference type="PANTHER" id="PTHR11472">
    <property type="entry name" value="DNA REPAIR DEAD HELICASE RAD3/XP-D SUBFAMILY MEMBER"/>
    <property type="match status" value="1"/>
</dbReference>
<dbReference type="SMART" id="SM00491">
    <property type="entry name" value="HELICc2"/>
    <property type="match status" value="1"/>
</dbReference>
<dbReference type="PANTHER" id="PTHR11472:SF34">
    <property type="entry name" value="REGULATOR OF TELOMERE ELONGATION HELICASE 1"/>
    <property type="match status" value="1"/>
</dbReference>
<dbReference type="Gene3D" id="1.10.30.20">
    <property type="entry name" value="Bacterial XPD DNA helicase, FeS cluster domain"/>
    <property type="match status" value="1"/>
</dbReference>
<dbReference type="Pfam" id="PF06733">
    <property type="entry name" value="DEAD_2"/>
    <property type="match status" value="1"/>
</dbReference>
<evidence type="ECO:0000256" key="10">
    <source>
        <dbReference type="ARBA" id="ARBA00023125"/>
    </source>
</evidence>
<reference evidence="15 16" key="1">
    <citation type="submission" date="2018-03" db="EMBL/GenBank/DDBJ databases">
        <title>Draft genome of Nitrosomonas supralitoralis APG5.</title>
        <authorList>
            <person name="Urakawa H."/>
            <person name="Lopez J.V."/>
        </authorList>
    </citation>
    <scope>NUCLEOTIDE SEQUENCE [LARGE SCALE GENOMIC DNA]</scope>
    <source>
        <strain evidence="15 16">APG5</strain>
    </source>
</reference>